<dbReference type="Proteomes" id="UP000189299">
    <property type="component" value="Unassembled WGS sequence"/>
</dbReference>
<proteinExistence type="predicted"/>
<sequence>MDLHIPDEEIQKKVASGIVSLAVAEFEKRIKMMTKTTELPPYANKETIKQVLGIGDRKLNGWISMGLKVQVWSKQDIRISRETLQQFLTENFEM</sequence>
<evidence type="ECO:0000313" key="1">
    <source>
        <dbReference type="EMBL" id="ONN42667.1"/>
    </source>
</evidence>
<accession>A0A1V2UHG2</accession>
<dbReference type="AlphaFoldDB" id="A0A1V2UHG2"/>
<dbReference type="EMBL" id="MSTR01000009">
    <property type="protein sequence ID" value="ONN42667.1"/>
    <property type="molecule type" value="Genomic_DNA"/>
</dbReference>
<dbReference type="RefSeq" id="WP_077151692.1">
    <property type="nucleotide sequence ID" value="NZ_CABMMO010000009.1"/>
</dbReference>
<comment type="caution">
    <text evidence="1">The sequence shown here is derived from an EMBL/GenBank/DDBJ whole genome shotgun (WGS) entry which is preliminary data.</text>
</comment>
<organism evidence="1 2">
    <name type="scientific">Enterococcus mundtii</name>
    <dbReference type="NCBI Taxonomy" id="53346"/>
    <lineage>
        <taxon>Bacteria</taxon>
        <taxon>Bacillati</taxon>
        <taxon>Bacillota</taxon>
        <taxon>Bacilli</taxon>
        <taxon>Lactobacillales</taxon>
        <taxon>Enterococcaceae</taxon>
        <taxon>Enterococcus</taxon>
    </lineage>
</organism>
<gene>
    <name evidence="1" type="ORF">BTN92_10385</name>
</gene>
<dbReference type="OrthoDB" id="2187530at2"/>
<protein>
    <submittedName>
        <fullName evidence="1">Uncharacterized protein</fullName>
    </submittedName>
</protein>
<reference evidence="1 2" key="1">
    <citation type="submission" date="2016-12" db="EMBL/GenBank/DDBJ databases">
        <authorList>
            <person name="Song W.-J."/>
            <person name="Kurnit D.M."/>
        </authorList>
    </citation>
    <scope>NUCLEOTIDE SEQUENCE [LARGE SCALE GENOMIC DNA]</scope>
    <source>
        <strain evidence="1 2">CGB1038-1_S1</strain>
    </source>
</reference>
<name>A0A1V2UHG2_ENTMU</name>
<evidence type="ECO:0000313" key="2">
    <source>
        <dbReference type="Proteomes" id="UP000189299"/>
    </source>
</evidence>